<evidence type="ECO:0000256" key="1">
    <source>
        <dbReference type="ARBA" id="ARBA00001946"/>
    </source>
</evidence>
<dbReference type="NCBIfam" id="NF005057">
    <property type="entry name" value="PRK06464.1"/>
    <property type="match status" value="1"/>
</dbReference>
<evidence type="ECO:0000256" key="15">
    <source>
        <dbReference type="PIRNR" id="PIRNR000854"/>
    </source>
</evidence>
<keyword evidence="7 15" id="KW-0808">Transferase</keyword>
<dbReference type="FunFam" id="3.50.30.10:FF:000002">
    <property type="entry name" value="Phosphoenolpyruvate synthase"/>
    <property type="match status" value="1"/>
</dbReference>
<comment type="catalytic activity">
    <reaction evidence="14 15">
        <text>pyruvate + ATP + H2O = phosphoenolpyruvate + AMP + phosphate + 2 H(+)</text>
        <dbReference type="Rhea" id="RHEA:11364"/>
        <dbReference type="ChEBI" id="CHEBI:15361"/>
        <dbReference type="ChEBI" id="CHEBI:15377"/>
        <dbReference type="ChEBI" id="CHEBI:15378"/>
        <dbReference type="ChEBI" id="CHEBI:30616"/>
        <dbReference type="ChEBI" id="CHEBI:43474"/>
        <dbReference type="ChEBI" id="CHEBI:58702"/>
        <dbReference type="ChEBI" id="CHEBI:456215"/>
        <dbReference type="EC" id="2.7.9.2"/>
    </reaction>
</comment>
<dbReference type="Pfam" id="PF02896">
    <property type="entry name" value="PEP-utilizers_C"/>
    <property type="match status" value="1"/>
</dbReference>
<dbReference type="Proteomes" id="UP000017142">
    <property type="component" value="Unassembled WGS sequence"/>
</dbReference>
<accession>A0AAV3K5G6</accession>
<evidence type="ECO:0000256" key="14">
    <source>
        <dbReference type="ARBA" id="ARBA00047700"/>
    </source>
</evidence>
<evidence type="ECO:0000256" key="8">
    <source>
        <dbReference type="ARBA" id="ARBA00022723"/>
    </source>
</evidence>
<dbReference type="FunFam" id="3.30.470.20:FF:000017">
    <property type="entry name" value="Phosphoenolpyruvate synthase"/>
    <property type="match status" value="1"/>
</dbReference>
<evidence type="ECO:0000259" key="18">
    <source>
        <dbReference type="Pfam" id="PF02896"/>
    </source>
</evidence>
<dbReference type="GO" id="GO:0005524">
    <property type="term" value="F:ATP binding"/>
    <property type="evidence" value="ECO:0007669"/>
    <property type="project" value="UniProtKB-KW"/>
</dbReference>
<evidence type="ECO:0000256" key="13">
    <source>
        <dbReference type="ARBA" id="ARBA00033470"/>
    </source>
</evidence>
<dbReference type="Gene3D" id="3.50.30.10">
    <property type="entry name" value="Phosphohistidine domain"/>
    <property type="match status" value="1"/>
</dbReference>
<dbReference type="Pfam" id="PF00391">
    <property type="entry name" value="PEP-utilizers"/>
    <property type="match status" value="1"/>
</dbReference>
<comment type="caution">
    <text evidence="19">The sequence shown here is derived from an EMBL/GenBank/DDBJ whole genome shotgun (WGS) entry which is preliminary data.</text>
</comment>
<dbReference type="InterPro" id="IPR036637">
    <property type="entry name" value="Phosphohistidine_dom_sf"/>
</dbReference>
<dbReference type="AlphaFoldDB" id="A0AAV3K5G6"/>
<dbReference type="InterPro" id="IPR023151">
    <property type="entry name" value="PEP_util_CS"/>
</dbReference>
<sequence>MSNNGPDMRNVLWYNQLGMHDVERVGGKNASLGEMITNLSELGVSVPNGFATTAQAFNDFLNQSGINQRIYELLDHTDADDVSQLAKAGAQIRQWVIDTPFQPELEQAICDAYQQLADGEPDASFAVRSSATAEDMPDASFAGQQETFLNVQGIDAVMVAVKHVFASLFNDRAISYRVHQGYDHRGVALSAGVQRMVRSDLASSGVMFTLDTESGFDQVVFITAAWGLGEMVVQGAVNPDEFYVHKPTLLNGKPSIVRRNMGSKKIRMVYAATQEHGKQVRVEDVEEAQRTRFCLSDDEVQALAHQALLIEKHYGRPMDIEWAKDGHTGKLYIVQARPETVRSNGQVMERYHLPAGGKVLVEGRAIGHRIGAGEVKIVHDISEMHRVNAGDVLVTDMTDPDWEPIMKKAAAIVTNRGGRTCHAAIIARELGIPAVVGCGDATERLQSGQKVTVSCAEGDTGYVYHDLLDFTVKSSQVDAMPSLPLKIMMNVGNPDRAFDFACLPNEGVGLARLEFIINRMIGVHPRALLEFAQQTPELQREIRTLMQGYDDPVEFYIERLKEGIATLAAAFWPKRVIVRLSDFKSNEYANLLGGARYEPEEENPMLGFRGAGRYVSPDFRACFALECEAVKRVRNGMGLSNVEVMIPFVRTVAQAEAVVAELASQGLKRGENGLKIIMMCEIPSNALLAEEFLQHFDGFSIGSNDMTQLALGLDRDSGVVSELFDERNDAVKALLAMAIRAAKKQGKYVGICGQGPSDHEDFAAWLMDEGIDSLSLNPDTVVQTWLSLAEKR</sequence>
<dbReference type="InterPro" id="IPR018274">
    <property type="entry name" value="PEP_util_AS"/>
</dbReference>
<reference evidence="20" key="1">
    <citation type="journal article" date="2013" name="Diversity">
        <title>Genome Sequence of Dickeya solani, a New soft Rot Pathogen of Potato, Suggests its Emergence May Be Related to a Novel Combination of Non-Ribosomal Peptide/Polyketide Synthetase Clusters.</title>
        <authorList>
            <person name="Garlant L."/>
            <person name="Koskinen P."/>
            <person name="Rouhiainen L."/>
            <person name="Laine P."/>
            <person name="Paulin L."/>
            <person name="Auvinen P."/>
            <person name="Holm L."/>
            <person name="Pirhonen M."/>
        </authorList>
    </citation>
    <scope>NUCLEOTIDE SEQUENCE [LARGE SCALE GENOMIC DNA]</scope>
    <source>
        <strain evidence="20">D s0432-1</strain>
    </source>
</reference>
<dbReference type="PANTHER" id="PTHR43030:SF1">
    <property type="entry name" value="PHOSPHOENOLPYRUVATE SYNTHASE"/>
    <property type="match status" value="1"/>
</dbReference>
<evidence type="ECO:0000256" key="3">
    <source>
        <dbReference type="ARBA" id="ARBA00004742"/>
    </source>
</evidence>
<evidence type="ECO:0000256" key="6">
    <source>
        <dbReference type="ARBA" id="ARBA00021623"/>
    </source>
</evidence>
<keyword evidence="10 15" id="KW-0418">Kinase</keyword>
<dbReference type="GO" id="GO:0046872">
    <property type="term" value="F:metal ion binding"/>
    <property type="evidence" value="ECO:0007669"/>
    <property type="project" value="UniProtKB-KW"/>
</dbReference>
<dbReference type="PANTHER" id="PTHR43030">
    <property type="entry name" value="PHOSPHOENOLPYRUVATE SYNTHASE"/>
    <property type="match status" value="1"/>
</dbReference>
<comment type="function">
    <text evidence="2 15">Catalyzes the phosphorylation of pyruvate to phosphoenolpyruvate.</text>
</comment>
<dbReference type="Gene3D" id="3.20.20.60">
    <property type="entry name" value="Phosphoenolpyruvate-binding domains"/>
    <property type="match status" value="1"/>
</dbReference>
<dbReference type="SUPFAM" id="SSF56059">
    <property type="entry name" value="Glutathione synthetase ATP-binding domain-like"/>
    <property type="match status" value="1"/>
</dbReference>
<dbReference type="InterPro" id="IPR006319">
    <property type="entry name" value="PEP_synth"/>
</dbReference>
<keyword evidence="8 15" id="KW-0479">Metal-binding</keyword>
<evidence type="ECO:0000313" key="19">
    <source>
        <dbReference type="EMBL" id="ERO56000.1"/>
    </source>
</evidence>
<proteinExistence type="inferred from homology"/>
<evidence type="ECO:0000256" key="11">
    <source>
        <dbReference type="ARBA" id="ARBA00022840"/>
    </source>
</evidence>
<dbReference type="GO" id="GO:0008986">
    <property type="term" value="F:pyruvate, water dikinase activity"/>
    <property type="evidence" value="ECO:0007669"/>
    <property type="project" value="UniProtKB-EC"/>
</dbReference>
<dbReference type="InterPro" id="IPR015813">
    <property type="entry name" value="Pyrv/PenolPyrv_kinase-like_dom"/>
</dbReference>
<dbReference type="Pfam" id="PF01326">
    <property type="entry name" value="PPDK_N"/>
    <property type="match status" value="1"/>
</dbReference>
<dbReference type="EMBL" id="AMWE01000004">
    <property type="protein sequence ID" value="ERO56000.1"/>
    <property type="molecule type" value="Genomic_DNA"/>
</dbReference>
<evidence type="ECO:0000259" key="17">
    <source>
        <dbReference type="Pfam" id="PF01326"/>
    </source>
</evidence>
<keyword evidence="12 15" id="KW-0460">Magnesium</keyword>
<protein>
    <recommendedName>
        <fullName evidence="6 15">Phosphoenolpyruvate synthase</fullName>
        <shortName evidence="15">PEP synthase</shortName>
        <ecNumber evidence="5 15">2.7.9.2</ecNumber>
    </recommendedName>
    <alternativeName>
        <fullName evidence="13 15">Pyruvate, water dikinase</fullName>
    </alternativeName>
</protein>
<dbReference type="InterPro" id="IPR002192">
    <property type="entry name" value="PPDK_AMP/ATP-bd"/>
</dbReference>
<dbReference type="RefSeq" id="WP_022633959.1">
    <property type="nucleotide sequence ID" value="NZ_AMWE01000004.1"/>
</dbReference>
<comment type="similarity">
    <text evidence="4 15">Belongs to the PEP-utilizing enzyme family.</text>
</comment>
<evidence type="ECO:0000313" key="20">
    <source>
        <dbReference type="Proteomes" id="UP000017142"/>
    </source>
</evidence>
<dbReference type="InterPro" id="IPR040442">
    <property type="entry name" value="Pyrv_kinase-like_dom_sf"/>
</dbReference>
<dbReference type="InterPro" id="IPR008279">
    <property type="entry name" value="PEP-util_enz_mobile_dom"/>
</dbReference>
<evidence type="ECO:0000256" key="4">
    <source>
        <dbReference type="ARBA" id="ARBA00007837"/>
    </source>
</evidence>
<evidence type="ECO:0000256" key="10">
    <source>
        <dbReference type="ARBA" id="ARBA00022777"/>
    </source>
</evidence>
<keyword evidence="9 15" id="KW-0547">Nucleotide-binding</keyword>
<comment type="cofactor">
    <cofactor evidence="1 15">
        <name>Mg(2+)</name>
        <dbReference type="ChEBI" id="CHEBI:18420"/>
    </cofactor>
</comment>
<evidence type="ECO:0000259" key="16">
    <source>
        <dbReference type="Pfam" id="PF00391"/>
    </source>
</evidence>
<dbReference type="EC" id="2.7.9.2" evidence="5 15"/>
<dbReference type="PROSITE" id="PS00742">
    <property type="entry name" value="PEP_ENZYMES_2"/>
    <property type="match status" value="1"/>
</dbReference>
<dbReference type="SUPFAM" id="SSF52009">
    <property type="entry name" value="Phosphohistidine domain"/>
    <property type="match status" value="1"/>
</dbReference>
<evidence type="ECO:0000256" key="2">
    <source>
        <dbReference type="ARBA" id="ARBA00002988"/>
    </source>
</evidence>
<dbReference type="PROSITE" id="PS00370">
    <property type="entry name" value="PEP_ENZYMES_PHOS_SITE"/>
    <property type="match status" value="1"/>
</dbReference>
<dbReference type="GeneID" id="43517058"/>
<dbReference type="PIRSF" id="PIRSF000854">
    <property type="entry name" value="PEP_synthase"/>
    <property type="match status" value="1"/>
</dbReference>
<dbReference type="FunFam" id="3.20.20.60:FF:000010">
    <property type="entry name" value="Phosphoenolpyruvate synthase"/>
    <property type="match status" value="1"/>
</dbReference>
<dbReference type="Gene3D" id="3.30.1490.20">
    <property type="entry name" value="ATP-grasp fold, A domain"/>
    <property type="match status" value="1"/>
</dbReference>
<feature type="domain" description="Pyruvate phosphate dikinase AMP/ATP-binding" evidence="17">
    <location>
        <begin position="23"/>
        <end position="347"/>
    </location>
</feature>
<feature type="domain" description="PEP-utilising enzyme C-terminal" evidence="18">
    <location>
        <begin position="484"/>
        <end position="787"/>
    </location>
</feature>
<organism evidence="19 20">
    <name type="scientific">Dickeya solani D s0432-1</name>
    <dbReference type="NCBI Taxonomy" id="1231725"/>
    <lineage>
        <taxon>Bacteria</taxon>
        <taxon>Pseudomonadati</taxon>
        <taxon>Pseudomonadota</taxon>
        <taxon>Gammaproteobacteria</taxon>
        <taxon>Enterobacterales</taxon>
        <taxon>Pectobacteriaceae</taxon>
        <taxon>Dickeya</taxon>
    </lineage>
</organism>
<dbReference type="NCBIfam" id="TIGR01418">
    <property type="entry name" value="PEP_synth"/>
    <property type="match status" value="1"/>
</dbReference>
<evidence type="ECO:0000256" key="9">
    <source>
        <dbReference type="ARBA" id="ARBA00022741"/>
    </source>
</evidence>
<gene>
    <name evidence="19" type="ORF">A544_2540</name>
</gene>
<dbReference type="InterPro" id="IPR000121">
    <property type="entry name" value="PEP_util_C"/>
</dbReference>
<evidence type="ECO:0000256" key="12">
    <source>
        <dbReference type="ARBA" id="ARBA00022842"/>
    </source>
</evidence>
<name>A0AAV3K5G6_9GAMM</name>
<evidence type="ECO:0000256" key="5">
    <source>
        <dbReference type="ARBA" id="ARBA00011996"/>
    </source>
</evidence>
<dbReference type="InterPro" id="IPR013815">
    <property type="entry name" value="ATP_grasp_subdomain_1"/>
</dbReference>
<comment type="pathway">
    <text evidence="3 15">Carbohydrate biosynthesis; gluconeogenesis.</text>
</comment>
<evidence type="ECO:0000256" key="7">
    <source>
        <dbReference type="ARBA" id="ARBA00022679"/>
    </source>
</evidence>
<dbReference type="FunFam" id="3.30.1490.20:FF:000010">
    <property type="entry name" value="Phosphoenolpyruvate synthase"/>
    <property type="match status" value="1"/>
</dbReference>
<dbReference type="SUPFAM" id="SSF51621">
    <property type="entry name" value="Phosphoenolpyruvate/pyruvate domain"/>
    <property type="match status" value="1"/>
</dbReference>
<keyword evidence="11 15" id="KW-0067">ATP-binding</keyword>
<dbReference type="Gene3D" id="3.30.470.20">
    <property type="entry name" value="ATP-grasp fold, B domain"/>
    <property type="match status" value="1"/>
</dbReference>
<feature type="domain" description="PEP-utilising enzyme mobile" evidence="16">
    <location>
        <begin position="388"/>
        <end position="458"/>
    </location>
</feature>